<evidence type="ECO:0000256" key="1">
    <source>
        <dbReference type="ARBA" id="ARBA00009437"/>
    </source>
</evidence>
<dbReference type="PANTHER" id="PTHR30126">
    <property type="entry name" value="HTH-TYPE TRANSCRIPTIONAL REGULATOR"/>
    <property type="match status" value="1"/>
</dbReference>
<reference evidence="5 6" key="1">
    <citation type="submission" date="2018-06" db="EMBL/GenBank/DDBJ databases">
        <authorList>
            <consortium name="Pathogen Informatics"/>
            <person name="Doyle S."/>
        </authorList>
    </citation>
    <scope>NUCLEOTIDE SEQUENCE [LARGE SCALE GENOMIC DNA]</scope>
    <source>
        <strain evidence="6">NCTC 11391</strain>
    </source>
</reference>
<dbReference type="GO" id="GO:0000976">
    <property type="term" value="F:transcription cis-regulatory region binding"/>
    <property type="evidence" value="ECO:0007669"/>
    <property type="project" value="TreeGrafter"/>
</dbReference>
<dbReference type="AlphaFoldDB" id="A0A380JGN8"/>
<keyword evidence="3" id="KW-0804">Transcription</keyword>
<dbReference type="PROSITE" id="PS50931">
    <property type="entry name" value="HTH_LYSR"/>
    <property type="match status" value="1"/>
</dbReference>
<evidence type="ECO:0000256" key="2">
    <source>
        <dbReference type="ARBA" id="ARBA00023015"/>
    </source>
</evidence>
<dbReference type="RefSeq" id="WP_002998495.1">
    <property type="nucleotide sequence ID" value="NZ_UHFA01000002.1"/>
</dbReference>
<comment type="similarity">
    <text evidence="1">Belongs to the LysR transcriptional regulatory family.</text>
</comment>
<gene>
    <name evidence="5" type="primary">nac</name>
    <name evidence="5" type="ORF">NCTC11391_01262</name>
</gene>
<dbReference type="Pfam" id="PF00126">
    <property type="entry name" value="HTH_1"/>
    <property type="match status" value="1"/>
</dbReference>
<dbReference type="Proteomes" id="UP000254082">
    <property type="component" value="Unassembled WGS sequence"/>
</dbReference>
<evidence type="ECO:0000256" key="3">
    <source>
        <dbReference type="ARBA" id="ARBA00023163"/>
    </source>
</evidence>
<keyword evidence="2" id="KW-0805">Transcription regulation</keyword>
<keyword evidence="6" id="KW-1185">Reference proteome</keyword>
<proteinExistence type="inferred from homology"/>
<protein>
    <submittedName>
        <fullName evidence="5">LysR family transcriptional regulator</fullName>
    </submittedName>
</protein>
<dbReference type="InterPro" id="IPR036388">
    <property type="entry name" value="WH-like_DNA-bd_sf"/>
</dbReference>
<dbReference type="Gene3D" id="1.10.10.10">
    <property type="entry name" value="Winged helix-like DNA-binding domain superfamily/Winged helix DNA-binding domain"/>
    <property type="match status" value="1"/>
</dbReference>
<dbReference type="SUPFAM" id="SSF46785">
    <property type="entry name" value="Winged helix' DNA-binding domain"/>
    <property type="match status" value="1"/>
</dbReference>
<accession>A0A380JGN8</accession>
<evidence type="ECO:0000313" key="5">
    <source>
        <dbReference type="EMBL" id="SUN36217.1"/>
    </source>
</evidence>
<dbReference type="PANTHER" id="PTHR30126:SF93">
    <property type="entry name" value="HTH LYSR-TYPE DOMAIN-CONTAINING PROTEIN"/>
    <property type="match status" value="1"/>
</dbReference>
<dbReference type="OrthoDB" id="9803735at2"/>
<dbReference type="InterPro" id="IPR036390">
    <property type="entry name" value="WH_DNA-bd_sf"/>
</dbReference>
<sequence>MNLNDLSIFINIYETGSLNQSAKALGYAQSNISARLQAIEREMGVQLFSRKYTGVVPTVNGREFYRFATATLTNLKALQANMHPTKKSVLISELLLDWDIHYKKRVDIGNDDIDICKSSDIFTRLREKEFDKIFCYQALTNLTNYRVQSNKIVASYLSLEEPGSQEELPLIVSKDKSCPFRKKSLIDYPSSKQIIELDSFKNIMNLVEQGSGFALLPEWMGQTKNFKRFNDQIIGIPFYFYEKL</sequence>
<dbReference type="EMBL" id="UHFA01000002">
    <property type="protein sequence ID" value="SUN36217.1"/>
    <property type="molecule type" value="Genomic_DNA"/>
</dbReference>
<evidence type="ECO:0000259" key="4">
    <source>
        <dbReference type="PROSITE" id="PS50931"/>
    </source>
</evidence>
<dbReference type="InterPro" id="IPR000847">
    <property type="entry name" value="LysR_HTH_N"/>
</dbReference>
<organism evidence="5 6">
    <name type="scientific">Streptococcus downei MFe28</name>
    <dbReference type="NCBI Taxonomy" id="764290"/>
    <lineage>
        <taxon>Bacteria</taxon>
        <taxon>Bacillati</taxon>
        <taxon>Bacillota</taxon>
        <taxon>Bacilli</taxon>
        <taxon>Lactobacillales</taxon>
        <taxon>Streptococcaceae</taxon>
        <taxon>Streptococcus</taxon>
    </lineage>
</organism>
<dbReference type="GO" id="GO:0003700">
    <property type="term" value="F:DNA-binding transcription factor activity"/>
    <property type="evidence" value="ECO:0007669"/>
    <property type="project" value="InterPro"/>
</dbReference>
<evidence type="ECO:0000313" key="6">
    <source>
        <dbReference type="Proteomes" id="UP000254082"/>
    </source>
</evidence>
<feature type="domain" description="HTH lysR-type" evidence="4">
    <location>
        <begin position="1"/>
        <end position="58"/>
    </location>
</feature>
<name>A0A380JGN8_STRDO</name>